<organism evidence="5">
    <name type="scientific">Lotharella globosa</name>
    <dbReference type="NCBI Taxonomy" id="91324"/>
    <lineage>
        <taxon>Eukaryota</taxon>
        <taxon>Sar</taxon>
        <taxon>Rhizaria</taxon>
        <taxon>Cercozoa</taxon>
        <taxon>Chlorarachniophyceae</taxon>
        <taxon>Lotharella</taxon>
    </lineage>
</organism>
<evidence type="ECO:0000313" key="5">
    <source>
        <dbReference type="EMBL" id="CAE0683648.1"/>
    </source>
</evidence>
<evidence type="ECO:0000256" key="1">
    <source>
        <dbReference type="ARBA" id="ARBA00005251"/>
    </source>
</evidence>
<dbReference type="Gene3D" id="3.30.230.10">
    <property type="match status" value="1"/>
</dbReference>
<gene>
    <name evidence="5" type="ORF">LGLO00237_LOCUS35436</name>
</gene>
<keyword evidence="3 4" id="KW-0687">Ribonucleoprotein</keyword>
<dbReference type="EMBL" id="HBIV01051581">
    <property type="protein sequence ID" value="CAE0683648.1"/>
    <property type="molecule type" value="Transcribed_RNA"/>
</dbReference>
<proteinExistence type="inferred from homology"/>
<dbReference type="InterPro" id="IPR014721">
    <property type="entry name" value="Ribsml_uS5_D2-typ_fold_subgr"/>
</dbReference>
<protein>
    <recommendedName>
        <fullName evidence="6">30S ribosomal protein S9, chloroplastic</fullName>
    </recommendedName>
</protein>
<dbReference type="Pfam" id="PF00380">
    <property type="entry name" value="Ribosomal_S9"/>
    <property type="match status" value="1"/>
</dbReference>
<dbReference type="GO" id="GO:0000462">
    <property type="term" value="P:maturation of SSU-rRNA from tricistronic rRNA transcript (SSU-rRNA, 5.8S rRNA, LSU-rRNA)"/>
    <property type="evidence" value="ECO:0007669"/>
    <property type="project" value="TreeGrafter"/>
</dbReference>
<dbReference type="InterPro" id="IPR020568">
    <property type="entry name" value="Ribosomal_Su5_D2-typ_SF"/>
</dbReference>
<dbReference type="SUPFAM" id="SSF54211">
    <property type="entry name" value="Ribosomal protein S5 domain 2-like"/>
    <property type="match status" value="1"/>
</dbReference>
<dbReference type="GO" id="GO:0003735">
    <property type="term" value="F:structural constituent of ribosome"/>
    <property type="evidence" value="ECO:0007669"/>
    <property type="project" value="InterPro"/>
</dbReference>
<keyword evidence="2 4" id="KW-0689">Ribosomal protein</keyword>
<reference evidence="5" key="1">
    <citation type="submission" date="2021-01" db="EMBL/GenBank/DDBJ databases">
        <authorList>
            <person name="Corre E."/>
            <person name="Pelletier E."/>
            <person name="Niang G."/>
            <person name="Scheremetjew M."/>
            <person name="Finn R."/>
            <person name="Kale V."/>
            <person name="Holt S."/>
            <person name="Cochrane G."/>
            <person name="Meng A."/>
            <person name="Brown T."/>
            <person name="Cohen L."/>
        </authorList>
    </citation>
    <scope>NUCLEOTIDE SEQUENCE</scope>
    <source>
        <strain evidence="5">CCCM811</strain>
    </source>
</reference>
<dbReference type="AlphaFoldDB" id="A0A6U3ADU2"/>
<evidence type="ECO:0000256" key="4">
    <source>
        <dbReference type="RuleBase" id="RU003815"/>
    </source>
</evidence>
<dbReference type="InterPro" id="IPR020574">
    <property type="entry name" value="Ribosomal_uS9_CS"/>
</dbReference>
<comment type="similarity">
    <text evidence="1 4">Belongs to the universal ribosomal protein uS9 family.</text>
</comment>
<dbReference type="GO" id="GO:0006412">
    <property type="term" value="P:translation"/>
    <property type="evidence" value="ECO:0007669"/>
    <property type="project" value="InterPro"/>
</dbReference>
<evidence type="ECO:0000256" key="3">
    <source>
        <dbReference type="ARBA" id="ARBA00023274"/>
    </source>
</evidence>
<accession>A0A6U3ADU2</accession>
<evidence type="ECO:0008006" key="6">
    <source>
        <dbReference type="Google" id="ProtNLM"/>
    </source>
</evidence>
<evidence type="ECO:0000256" key="2">
    <source>
        <dbReference type="ARBA" id="ARBA00022980"/>
    </source>
</evidence>
<dbReference type="FunFam" id="3.30.230.10:FF:000007">
    <property type="entry name" value="40S ribosomal protein S16"/>
    <property type="match status" value="1"/>
</dbReference>
<dbReference type="GO" id="GO:0003723">
    <property type="term" value="F:RNA binding"/>
    <property type="evidence" value="ECO:0007669"/>
    <property type="project" value="TreeGrafter"/>
</dbReference>
<name>A0A6U3ADU2_9EUKA</name>
<dbReference type="InterPro" id="IPR000754">
    <property type="entry name" value="Ribosomal_uS9"/>
</dbReference>
<dbReference type="PANTHER" id="PTHR21569">
    <property type="entry name" value="RIBOSOMAL PROTEIN S9"/>
    <property type="match status" value="1"/>
</dbReference>
<sequence>MAETKKKSVDCVQVFGRKKTAIALAYCKRGKGLIKVNGQPIEYVKPEGLRDKVLEPIYLLGYPRFEGVDIRIRVTGGGYTAQIYAIRQAIAKSIVAFNQKYVDEATKTEIKDILMSFDRSLLVADPRRCEPKKFGGRSARARFQKSYR</sequence>
<dbReference type="PROSITE" id="PS00360">
    <property type="entry name" value="RIBOSOMAL_S9"/>
    <property type="match status" value="1"/>
</dbReference>
<dbReference type="PANTHER" id="PTHR21569:SF16">
    <property type="entry name" value="RIBOSOMAL PROTEIN S16"/>
    <property type="match status" value="1"/>
</dbReference>
<dbReference type="GO" id="GO:0022627">
    <property type="term" value="C:cytosolic small ribosomal subunit"/>
    <property type="evidence" value="ECO:0007669"/>
    <property type="project" value="TreeGrafter"/>
</dbReference>